<dbReference type="CDD" id="cd06850">
    <property type="entry name" value="biotinyl_domain"/>
    <property type="match status" value="1"/>
</dbReference>
<keyword evidence="2" id="KW-0378">Hydrolase</keyword>
<feature type="domain" description="Lipoyl-binding" evidence="1">
    <location>
        <begin position="325"/>
        <end position="390"/>
    </location>
</feature>
<dbReference type="SUPFAM" id="SSF53187">
    <property type="entry name" value="Zn-dependent exopeptidases"/>
    <property type="match status" value="1"/>
</dbReference>
<organism evidence="2 3">
    <name type="scientific">Brenneria goodwinii</name>
    <dbReference type="NCBI Taxonomy" id="1109412"/>
    <lineage>
        <taxon>Bacteria</taxon>
        <taxon>Pseudomonadati</taxon>
        <taxon>Pseudomonadota</taxon>
        <taxon>Gammaproteobacteria</taxon>
        <taxon>Enterobacterales</taxon>
        <taxon>Pectobacteriaceae</taxon>
        <taxon>Brenneria</taxon>
    </lineage>
</organism>
<dbReference type="NCBIfam" id="TIGR02017">
    <property type="entry name" value="hutG_amidohyd"/>
    <property type="match status" value="1"/>
</dbReference>
<dbReference type="RefSeq" id="WP_072065804.1">
    <property type="nucleotide sequence ID" value="NZ_CGIG01000001.1"/>
</dbReference>
<protein>
    <submittedName>
        <fullName evidence="2">N-formylglutamate deformylase</fullName>
        <ecNumber evidence="2">3.5.1.68</ecNumber>
    </submittedName>
</protein>
<dbReference type="OrthoDB" id="8716700at2"/>
<keyword evidence="3" id="KW-1185">Reference proteome</keyword>
<accession>A0A0G4JR54</accession>
<evidence type="ECO:0000313" key="3">
    <source>
        <dbReference type="Proteomes" id="UP000044377"/>
    </source>
</evidence>
<dbReference type="InterPro" id="IPR010247">
    <property type="entry name" value="HutG_amidohyd"/>
</dbReference>
<gene>
    <name evidence="2" type="ORF">BN1221_00780c</name>
</gene>
<dbReference type="SUPFAM" id="SSF51230">
    <property type="entry name" value="Single hybrid motif"/>
    <property type="match status" value="1"/>
</dbReference>
<dbReference type="InterPro" id="IPR000089">
    <property type="entry name" value="Biotin_lipoyl"/>
</dbReference>
<reference evidence="3" key="1">
    <citation type="submission" date="2015-01" db="EMBL/GenBank/DDBJ databases">
        <authorList>
            <person name="Paterson Steve"/>
        </authorList>
    </citation>
    <scope>NUCLEOTIDE SEQUENCE [LARGE SCALE GENOMIC DNA]</scope>
    <source>
        <strain evidence="3">OBR1</strain>
    </source>
</reference>
<dbReference type="InterPro" id="IPR007709">
    <property type="entry name" value="N-FG_amidohydro"/>
</dbReference>
<dbReference type="Pfam" id="PF05013">
    <property type="entry name" value="FGase"/>
    <property type="match status" value="1"/>
</dbReference>
<proteinExistence type="predicted"/>
<dbReference type="Pfam" id="PF00364">
    <property type="entry name" value="Biotin_lipoyl"/>
    <property type="match status" value="1"/>
</dbReference>
<dbReference type="Gene3D" id="2.40.50.100">
    <property type="match status" value="1"/>
</dbReference>
<dbReference type="AlphaFoldDB" id="A0A0G4JR54"/>
<dbReference type="EMBL" id="CGIG01000001">
    <property type="protein sequence ID" value="CPR14373.1"/>
    <property type="molecule type" value="Genomic_DNA"/>
</dbReference>
<name>A0A0G4JR54_9GAMM</name>
<evidence type="ECO:0000313" key="2">
    <source>
        <dbReference type="EMBL" id="CPR14373.1"/>
    </source>
</evidence>
<dbReference type="Proteomes" id="UP000044377">
    <property type="component" value="Unassembled WGS sequence"/>
</dbReference>
<evidence type="ECO:0000259" key="1">
    <source>
        <dbReference type="Pfam" id="PF00364"/>
    </source>
</evidence>
<dbReference type="GO" id="GO:0050129">
    <property type="term" value="F:N-formylglutamate deformylase activity"/>
    <property type="evidence" value="ECO:0007669"/>
    <property type="project" value="UniProtKB-EC"/>
</dbReference>
<dbReference type="STRING" id="1109412.BN1221_00780c"/>
<dbReference type="Gene3D" id="3.40.630.40">
    <property type="entry name" value="Zn-dependent exopeptidases"/>
    <property type="match status" value="1"/>
</dbReference>
<dbReference type="EC" id="3.5.1.68" evidence="2"/>
<dbReference type="InterPro" id="IPR011053">
    <property type="entry name" value="Single_hybrid_motif"/>
</dbReference>
<sequence>MTPSIFTLRQGHAPLLISIPHCGEYLPPELAARLSPQARRVPDTDWHLPRLYELAAGLGASVLQANYSRYVIDLNRSCDGSNLYPGQHTTTLCPTFTFHDEPIYADPADEPDEVEIATRIEQYWKPYHTALQEEIARLVAQHGRVLVWEAHSIESELPMLFEGVLPTLNLGNNGGLSCVPEILAATEAVARGSGLTWSANGRFKGGYITRYYADPAHGVHLLQLEMGRCAYMDESEPWNWRDEPAERTRKMLRRMMDAALAALPERSGEGLRDLGMIRRLAREQRRLGIGQVEIGSQGERLKICMGMAQSSAPAAAVAHGFTLRASTLGVLEAGEAPVRAGDRVAAGQVLAHVLLDDRRVAVPAPLAGRIAEVLVAPGARVDYGMALFTLLPEED</sequence>